<feature type="compositionally biased region" description="Polar residues" evidence="1">
    <location>
        <begin position="589"/>
        <end position="599"/>
    </location>
</feature>
<feature type="compositionally biased region" description="Polar residues" evidence="1">
    <location>
        <begin position="2442"/>
        <end position="2455"/>
    </location>
</feature>
<proteinExistence type="predicted"/>
<dbReference type="Proteomes" id="UP000781932">
    <property type="component" value="Unassembled WGS sequence"/>
</dbReference>
<dbReference type="EMBL" id="JAATWM020000007">
    <property type="protein sequence ID" value="KAF9879551.1"/>
    <property type="molecule type" value="Genomic_DNA"/>
</dbReference>
<feature type="compositionally biased region" description="Gly residues" evidence="1">
    <location>
        <begin position="209"/>
        <end position="220"/>
    </location>
</feature>
<feature type="region of interest" description="Disordered" evidence="1">
    <location>
        <begin position="822"/>
        <end position="911"/>
    </location>
</feature>
<feature type="region of interest" description="Disordered" evidence="1">
    <location>
        <begin position="1756"/>
        <end position="1871"/>
    </location>
</feature>
<feature type="compositionally biased region" description="Low complexity" evidence="1">
    <location>
        <begin position="1059"/>
        <end position="1073"/>
    </location>
</feature>
<feature type="region of interest" description="Disordered" evidence="1">
    <location>
        <begin position="139"/>
        <end position="225"/>
    </location>
</feature>
<evidence type="ECO:0000256" key="1">
    <source>
        <dbReference type="SAM" id="MobiDB-lite"/>
    </source>
</evidence>
<name>A0A9P6ICY2_9PEZI</name>
<dbReference type="OrthoDB" id="4405280at2759"/>
<feature type="compositionally biased region" description="Low complexity" evidence="1">
    <location>
        <begin position="860"/>
        <end position="872"/>
    </location>
</feature>
<evidence type="ECO:0000313" key="3">
    <source>
        <dbReference type="Proteomes" id="UP000781932"/>
    </source>
</evidence>
<feature type="region of interest" description="Disordered" evidence="1">
    <location>
        <begin position="1983"/>
        <end position="2455"/>
    </location>
</feature>
<feature type="compositionally biased region" description="Polar residues" evidence="1">
    <location>
        <begin position="498"/>
        <end position="531"/>
    </location>
</feature>
<feature type="region of interest" description="Disordered" evidence="1">
    <location>
        <begin position="1"/>
        <end position="25"/>
    </location>
</feature>
<reference evidence="2" key="1">
    <citation type="submission" date="2020-03" db="EMBL/GenBank/DDBJ databases">
        <authorList>
            <person name="He L."/>
        </authorList>
    </citation>
    <scope>NUCLEOTIDE SEQUENCE</scope>
    <source>
        <strain evidence="2">CkLH20</strain>
    </source>
</reference>
<feature type="compositionally biased region" description="Low complexity" evidence="1">
    <location>
        <begin position="2137"/>
        <end position="2379"/>
    </location>
</feature>
<feature type="compositionally biased region" description="Polar residues" evidence="1">
    <location>
        <begin position="1763"/>
        <end position="1809"/>
    </location>
</feature>
<dbReference type="GeneID" id="62158887"/>
<sequence length="2679" mass="264208">MTGGPPPSFITSVVPNQSPTGADPSGFSQPLFNLAGTEGLVASSITTELVFTDALAATRTLTQTLSAFVATPNGTRPGTVFIIQAPTNLPTQNSGATSPAEDPVLPASFNPVSPQTATPVINAPGGNAFGTASGGAALPNSIANPGNSAPSNPVPSNSNPVNPDPANPDPAILGPSNGPNRDNPNPNPSNGGDSPSANVGVGPAPNPTGPGGDGSTGPGVGDIQPGLYVTSTVQYTGALELPGPVTVFSSPPEGTVPGTIVIAVPPTQALGGGSAAPSNAAPGQDGSPEPALTIAPASLGSPAAAPSDGIAAGDSILPGAGLPVDNSAGPAPTPASPDEGQGGAGGLPATPYITSTVTSDGLQFARITIATIPPRPENAQPGVFVVAVPNTQRGPNNSGGSVTAPNGAGSVAPGAIASPAGTQSFADPVLPASIAPSAPGVAPGVPGASAPAAPGNTPISQNGSPSQPAPQGDPNSPQESILPNIGQTQPPSPGGSAAASQDGSLGQPTPQGDPNSPQNSVLPNIGQSQPVSGVPIQTGDAQSPGQSPAPQNGSPNEPTQGDSNQPQDSVLPNIGQTQPGPGVPAQTGAPGQSPASQAVTGAPVGNAIPTPADPLAQSFVTSPVFSPGISSPVFISTIIPTDGALPTLILALPGVFVTSTTSLSAINPTRQPFPFTTIEPVGSAPGTILFAAPVSFATSRVLYTGQAPLTTPTPIATLFPTAGGAAPTIVFLDPLSYVSSTSTDPADGTGVRGTGPPVPVTTIFPTRSGDPATIVFQQPLASTPAGSSFVTSVLGGDNALPTDGLVPLFTIPAEGSLPGTVVLGSPPFGSQSSPTPDILENSFAGSQAASTPAASVIGQSSLGPGSPASLPATEATIPQPSVDPANNGPAPQASNGGASPSAAGPPTILDQLTPSDAAITQTPGPGTSFVDFSGSGVLTAPSTITTIAGSGTNPGLVIVATPALPRTLEVDYTGTSILDAPITLTTIPQVGTTPATVIIERPRPVTTIQVPYSGTLSLTAPTPISTIVPQNIADPITVVVALPALLSPSAGQSAGGGPQASPSPIAPISSSGAVQPETSQGASQPAVSVSGTVPQPSESVLEQSLPNSPGSTAASTQVSGSPPTEAPSSVVNPTIAEAVFVTATVPYIPTGNEIITGPIVLSTIQPSSTFPGTVVVGTPILSGLSTQVPTASSPPILGNPSGPLIDVFITITIPVAGLLLPATSTIFPTAPNTIGTVVIETPAPSIQPTVGNSPGPLIDVFVTITIPVLGLLLPATSTIFPTAPNTIGTVVVETPAPSSQPTLGNPPGPLIDIFITITVPVFGLLLPATSTIFPTAPNTIGTVVIETPASQTSFVTTTVLFSPTGSGQITGPTPLTTISPSQGLPGTVVVGVPESQAYVTTTVPFSPTGSQQITGPTPLTTIAPSQGVPGTVIIGVPESQAYVTTTVLFSPTGSQQITGPTPLTTIAPSLGLPGTVVIGVPESQAFVTTTVLFSPTGGQQVTGPTPLTTIAPSLGLPGTVVIGVPESQAFVTTTVLFTPTGGQQITGPTPLTTIPPSQGVPGTVVIGVTESQLLSVPVSSPVLDASYVSTTSLVSGTAFDQLTTPIPITTILPSNGQPGTIVFIERPSISAAPTVSSPILEASYVSTTSLVSGTAFNQLTSPIPITTILPSNGQPGTIVFIERPPTSAVPTSSSPILEASYISTTSLVSGTAFDQLTSPIPITTILPSNGQPGTIVFIERPQTSVVSTVATSSLESEVTTSSIPAVSGQTSITSSQSDANSQLSTSSAPTVENASQNSGTQTPSETSLATGPAISSTAGESSSVSGSTFAASESSSVPGSFTSGTGLSSGPGSADFSSSTQPTASSIPADSLSITETPATATQTGASQSNSILPGSYVTSEILYSPTGTEQITAPTTLSTILPSGQVPGTIIVGLPALFNTISVPYSGVGQITQPITLTTIFPTGTGLLGTVVVATPASSFVTSTEASSTTSADESVSQTSGDASSTSIADESLSQTSTDASLTTTTDESLSQTSSDASATITSSGDLDLSTELTSSATTGSTQSDETSTGAFEATLLPSSTTTGDATSSSEEVPSSTGTPVSTESGLSTDSTSSVGTSASQEETSTGALEATLLPSSSDTVDTTSVQEASSSTEASVTTEPTSSALDETTQASLTQSSTAETQSTSSDSLSLEPTSSVDDPSTSSSISLETETASLTSSVSIDDDFLTQTSSTEGLTSSETSLSDSTLTSAPSTTAPESTSQSSSALDDILSSDSSSGATSSTSESISNPTAASSSSTESLDDIISSTTGTPGDSTSQSSSVSASGSLTSDGSSSSATTSESDSTPSSTQDNGVSSTTGESSETTLLGSTSSPTATLPIETDVLQSSSSSTVGIETSESSSTPGSTEAISTGDLSSSTTDGVITSTGVSTPASATASLTSERSSTSQTDGASTQPSILFDTIEIPYTGSDIGFDPIPITTFLPTGTGSRGTVVVGTRAALFVTTTIGYIVDDETSAASFITISTIPPRGTNPGTLVVGTAIFRARYITTTVRFNPTLTGTERPEATTFTTLAPSGASQGVVVVVEPDFIESTTSDALPSATESVDSQISSSGLTTAASTTSESLSYDIGWHGFSQCYKLLHCRRADFRFGIDISNFDRPGDFGRTDHRPHIIADQHRR</sequence>
<feature type="compositionally biased region" description="Low complexity" evidence="1">
    <location>
        <begin position="440"/>
        <end position="455"/>
    </location>
</feature>
<gene>
    <name evidence="2" type="ORF">CkaCkLH20_03094</name>
</gene>
<feature type="compositionally biased region" description="Polar residues" evidence="1">
    <location>
        <begin position="473"/>
        <end position="489"/>
    </location>
</feature>
<keyword evidence="3" id="KW-1185">Reference proteome</keyword>
<feature type="region of interest" description="Disordered" evidence="1">
    <location>
        <begin position="440"/>
        <end position="606"/>
    </location>
</feature>
<feature type="region of interest" description="Disordered" evidence="1">
    <location>
        <begin position="1050"/>
        <end position="1129"/>
    </location>
</feature>
<feature type="compositionally biased region" description="Low complexity" evidence="1">
    <location>
        <begin position="884"/>
        <end position="906"/>
    </location>
</feature>
<feature type="compositionally biased region" description="Low complexity" evidence="1">
    <location>
        <begin position="1815"/>
        <end position="1859"/>
    </location>
</feature>
<feature type="compositionally biased region" description="Polar residues" evidence="1">
    <location>
        <begin position="2052"/>
        <end position="2071"/>
    </location>
</feature>
<feature type="compositionally biased region" description="Polar residues" evidence="1">
    <location>
        <begin position="457"/>
        <end position="466"/>
    </location>
</feature>
<feature type="compositionally biased region" description="Polar residues" evidence="1">
    <location>
        <begin position="1076"/>
        <end position="1129"/>
    </location>
</feature>
<feature type="compositionally biased region" description="Low complexity" evidence="1">
    <location>
        <begin position="295"/>
        <end position="307"/>
    </location>
</feature>
<feature type="compositionally biased region" description="Polar residues" evidence="1">
    <location>
        <begin position="110"/>
        <end position="119"/>
    </location>
</feature>
<feature type="compositionally biased region" description="Low complexity" evidence="1">
    <location>
        <begin position="2080"/>
        <end position="2091"/>
    </location>
</feature>
<feature type="compositionally biased region" description="Polar residues" evidence="1">
    <location>
        <begin position="9"/>
        <end position="25"/>
    </location>
</feature>
<feature type="compositionally biased region" description="Polar residues" evidence="1">
    <location>
        <begin position="1860"/>
        <end position="1871"/>
    </location>
</feature>
<comment type="caution">
    <text evidence="2">The sequence shown here is derived from an EMBL/GenBank/DDBJ whole genome shotgun (WGS) entry which is preliminary data.</text>
</comment>
<feature type="compositionally biased region" description="Polar residues" evidence="1">
    <location>
        <begin position="843"/>
        <end position="859"/>
    </location>
</feature>
<feature type="compositionally biased region" description="Low complexity" evidence="1">
    <location>
        <begin position="139"/>
        <end position="161"/>
    </location>
</feature>
<organism evidence="2 3">
    <name type="scientific">Colletotrichum karsti</name>
    <dbReference type="NCBI Taxonomy" id="1095194"/>
    <lineage>
        <taxon>Eukaryota</taxon>
        <taxon>Fungi</taxon>
        <taxon>Dikarya</taxon>
        <taxon>Ascomycota</taxon>
        <taxon>Pezizomycotina</taxon>
        <taxon>Sordariomycetes</taxon>
        <taxon>Hypocreomycetidae</taxon>
        <taxon>Glomerellales</taxon>
        <taxon>Glomerellaceae</taxon>
        <taxon>Colletotrichum</taxon>
        <taxon>Colletotrichum boninense species complex</taxon>
    </lineage>
</organism>
<feature type="compositionally biased region" description="Low complexity" evidence="1">
    <location>
        <begin position="2013"/>
        <end position="2045"/>
    </location>
</feature>
<feature type="compositionally biased region" description="Low complexity" evidence="1">
    <location>
        <begin position="1983"/>
        <end position="1998"/>
    </location>
</feature>
<feature type="region of interest" description="Disordered" evidence="1">
    <location>
        <begin position="2594"/>
        <end position="2613"/>
    </location>
</feature>
<feature type="compositionally biased region" description="Low complexity" evidence="1">
    <location>
        <begin position="2430"/>
        <end position="2441"/>
    </location>
</feature>
<feature type="compositionally biased region" description="Low complexity" evidence="1">
    <location>
        <begin position="2387"/>
        <end position="2422"/>
    </location>
</feature>
<evidence type="ECO:0000313" key="2">
    <source>
        <dbReference type="EMBL" id="KAF9879551.1"/>
    </source>
</evidence>
<reference evidence="2" key="2">
    <citation type="submission" date="2020-11" db="EMBL/GenBank/DDBJ databases">
        <title>Whole genome sequencing of Colletotrichum sp.</title>
        <authorList>
            <person name="Li H."/>
        </authorList>
    </citation>
    <scope>NUCLEOTIDE SEQUENCE</scope>
    <source>
        <strain evidence="2">CkLH20</strain>
    </source>
</reference>
<feature type="compositionally biased region" description="Polar residues" evidence="1">
    <location>
        <begin position="1999"/>
        <end position="2010"/>
    </location>
</feature>
<dbReference type="RefSeq" id="XP_038749012.1">
    <property type="nucleotide sequence ID" value="XM_038885813.1"/>
</dbReference>
<feature type="region of interest" description="Disordered" evidence="1">
    <location>
        <begin position="91"/>
        <end position="125"/>
    </location>
</feature>
<feature type="region of interest" description="Disordered" evidence="1">
    <location>
        <begin position="270"/>
        <end position="351"/>
    </location>
</feature>
<accession>A0A9P6ICY2</accession>
<protein>
    <submittedName>
        <fullName evidence="2">Uncharacterized protein</fullName>
    </submittedName>
</protein>
<feature type="compositionally biased region" description="Polar residues" evidence="1">
    <location>
        <begin position="539"/>
        <end position="579"/>
    </location>
</feature>
<feature type="compositionally biased region" description="Low complexity" evidence="1">
    <location>
        <begin position="169"/>
        <end position="196"/>
    </location>
</feature>
<feature type="compositionally biased region" description="Polar residues" evidence="1">
    <location>
        <begin position="2594"/>
        <end position="2609"/>
    </location>
</feature>
<feature type="compositionally biased region" description="Polar residues" evidence="1">
    <location>
        <begin position="2092"/>
        <end position="2128"/>
    </location>
</feature>